<reference evidence="8" key="1">
    <citation type="submission" date="2020-05" db="UniProtKB">
        <authorList>
            <consortium name="EnsemblMetazoa"/>
        </authorList>
    </citation>
    <scope>IDENTIFICATION</scope>
    <source>
        <strain evidence="8">Jacobina</strain>
    </source>
</reference>
<evidence type="ECO:0000256" key="2">
    <source>
        <dbReference type="ARBA" id="ARBA00008779"/>
    </source>
</evidence>
<keyword evidence="6" id="KW-0325">Glycoprotein</keyword>
<dbReference type="InterPro" id="IPR017850">
    <property type="entry name" value="Alkaline_phosphatase_core_sf"/>
</dbReference>
<evidence type="ECO:0000313" key="9">
    <source>
        <dbReference type="Proteomes" id="UP000092461"/>
    </source>
</evidence>
<dbReference type="PANTHER" id="PTHR10342:SF264">
    <property type="entry name" value="MIP05773P-RELATED"/>
    <property type="match status" value="1"/>
</dbReference>
<dbReference type="Proteomes" id="UP000092461">
    <property type="component" value="Unassembled WGS sequence"/>
</dbReference>
<dbReference type="VEuPathDB" id="VectorBase:LLOJ002892"/>
<feature type="domain" description="Sulfatase N-terminal" evidence="7">
    <location>
        <begin position="29"/>
        <end position="187"/>
    </location>
</feature>
<dbReference type="GO" id="GO:0008484">
    <property type="term" value="F:sulfuric ester hydrolase activity"/>
    <property type="evidence" value="ECO:0007669"/>
    <property type="project" value="InterPro"/>
</dbReference>
<protein>
    <recommendedName>
        <fullName evidence="7">Sulfatase N-terminal domain-containing protein</fullName>
    </recommendedName>
</protein>
<comment type="similarity">
    <text evidence="2">Belongs to the sulfatase family.</text>
</comment>
<dbReference type="EMBL" id="AJWK01009373">
    <property type="status" value="NOT_ANNOTATED_CDS"/>
    <property type="molecule type" value="Genomic_DNA"/>
</dbReference>
<dbReference type="Pfam" id="PF00884">
    <property type="entry name" value="Sulfatase"/>
    <property type="match status" value="1"/>
</dbReference>
<evidence type="ECO:0000256" key="5">
    <source>
        <dbReference type="ARBA" id="ARBA00022837"/>
    </source>
</evidence>
<dbReference type="EnsemblMetazoa" id="LLOJ002892-RA">
    <property type="protein sequence ID" value="LLOJ002892-PA"/>
    <property type="gene ID" value="LLOJ002892"/>
</dbReference>
<name>A0A1B0CEX2_LUTLO</name>
<accession>A0A1B0CEX2</accession>
<dbReference type="AlphaFoldDB" id="A0A1B0CEX2"/>
<dbReference type="InterPro" id="IPR047115">
    <property type="entry name" value="ARSB"/>
</dbReference>
<dbReference type="PANTHER" id="PTHR10342">
    <property type="entry name" value="ARYLSULFATASE"/>
    <property type="match status" value="1"/>
</dbReference>
<dbReference type="PROSITE" id="PS00523">
    <property type="entry name" value="SULFATASE_1"/>
    <property type="match status" value="1"/>
</dbReference>
<dbReference type="VEuPathDB" id="VectorBase:LLONM1_001896"/>
<keyword evidence="9" id="KW-1185">Reference proteome</keyword>
<evidence type="ECO:0000256" key="3">
    <source>
        <dbReference type="ARBA" id="ARBA00022723"/>
    </source>
</evidence>
<dbReference type="GO" id="GO:0046872">
    <property type="term" value="F:metal ion binding"/>
    <property type="evidence" value="ECO:0007669"/>
    <property type="project" value="UniProtKB-KW"/>
</dbReference>
<dbReference type="PROSITE" id="PS00149">
    <property type="entry name" value="SULFATASE_2"/>
    <property type="match status" value="1"/>
</dbReference>
<evidence type="ECO:0000313" key="8">
    <source>
        <dbReference type="EnsemblMetazoa" id="LLOJ002892-PA"/>
    </source>
</evidence>
<proteinExistence type="inferred from homology"/>
<comment type="cofactor">
    <cofactor evidence="1">
        <name>Ca(2+)</name>
        <dbReference type="ChEBI" id="CHEBI:29108"/>
    </cofactor>
</comment>
<evidence type="ECO:0000256" key="1">
    <source>
        <dbReference type="ARBA" id="ARBA00001913"/>
    </source>
</evidence>
<evidence type="ECO:0000256" key="4">
    <source>
        <dbReference type="ARBA" id="ARBA00022801"/>
    </source>
</evidence>
<evidence type="ECO:0000259" key="7">
    <source>
        <dbReference type="Pfam" id="PF00884"/>
    </source>
</evidence>
<keyword evidence="5" id="KW-0106">Calcium</keyword>
<dbReference type="Gene3D" id="3.40.720.10">
    <property type="entry name" value="Alkaline Phosphatase, subunit A"/>
    <property type="match status" value="1"/>
</dbReference>
<organism evidence="8 9">
    <name type="scientific">Lutzomyia longipalpis</name>
    <name type="common">Sand fly</name>
    <dbReference type="NCBI Taxonomy" id="7200"/>
    <lineage>
        <taxon>Eukaryota</taxon>
        <taxon>Metazoa</taxon>
        <taxon>Ecdysozoa</taxon>
        <taxon>Arthropoda</taxon>
        <taxon>Hexapoda</taxon>
        <taxon>Insecta</taxon>
        <taxon>Pterygota</taxon>
        <taxon>Neoptera</taxon>
        <taxon>Endopterygota</taxon>
        <taxon>Diptera</taxon>
        <taxon>Nematocera</taxon>
        <taxon>Psychodoidea</taxon>
        <taxon>Psychodidae</taxon>
        <taxon>Lutzomyia</taxon>
        <taxon>Lutzomyia</taxon>
    </lineage>
</organism>
<keyword evidence="3" id="KW-0479">Metal-binding</keyword>
<dbReference type="InterPro" id="IPR024607">
    <property type="entry name" value="Sulfatase_CS"/>
</dbReference>
<evidence type="ECO:0000256" key="6">
    <source>
        <dbReference type="ARBA" id="ARBA00023180"/>
    </source>
</evidence>
<dbReference type="SUPFAM" id="SSF53649">
    <property type="entry name" value="Alkaline phosphatase-like"/>
    <property type="match status" value="1"/>
</dbReference>
<sequence>MSVMYPPGDSYFRNHLQTDWFRTTIKIAFDLGAHEAATTPIFSRMIAHRVILNRHYTPALCSPSRAALLTGKYPINTGMQHLVIVSDEPWSVPLEEKLLPQYLKEVGYQTHIVGKWHLGFAKKSFLPTRRGFDSHVGILGPSIGYFDYAMWYTYRPYPPGFDFRRNETVDRSVIGEYATDVLTREAVK</sequence>
<dbReference type="InterPro" id="IPR000917">
    <property type="entry name" value="Sulfatase_N"/>
</dbReference>
<dbReference type="EMBL" id="AJWK01009372">
    <property type="status" value="NOT_ANNOTATED_CDS"/>
    <property type="molecule type" value="Genomic_DNA"/>
</dbReference>
<keyword evidence="4" id="KW-0378">Hydrolase</keyword>